<organism evidence="2 3">
    <name type="scientific">Linum trigynum</name>
    <dbReference type="NCBI Taxonomy" id="586398"/>
    <lineage>
        <taxon>Eukaryota</taxon>
        <taxon>Viridiplantae</taxon>
        <taxon>Streptophyta</taxon>
        <taxon>Embryophyta</taxon>
        <taxon>Tracheophyta</taxon>
        <taxon>Spermatophyta</taxon>
        <taxon>Magnoliopsida</taxon>
        <taxon>eudicotyledons</taxon>
        <taxon>Gunneridae</taxon>
        <taxon>Pentapetalae</taxon>
        <taxon>rosids</taxon>
        <taxon>fabids</taxon>
        <taxon>Malpighiales</taxon>
        <taxon>Linaceae</taxon>
        <taxon>Linum</taxon>
    </lineage>
</organism>
<proteinExistence type="predicted"/>
<keyword evidence="3" id="KW-1185">Reference proteome</keyword>
<evidence type="ECO:0000256" key="1">
    <source>
        <dbReference type="SAM" id="MobiDB-lite"/>
    </source>
</evidence>
<evidence type="ECO:0000313" key="3">
    <source>
        <dbReference type="Proteomes" id="UP001497516"/>
    </source>
</evidence>
<protein>
    <submittedName>
        <fullName evidence="2">Uncharacterized protein</fullName>
    </submittedName>
</protein>
<evidence type="ECO:0000313" key="2">
    <source>
        <dbReference type="EMBL" id="CAL1400983.1"/>
    </source>
</evidence>
<dbReference type="EMBL" id="OZ034820">
    <property type="protein sequence ID" value="CAL1400983.1"/>
    <property type="molecule type" value="Genomic_DNA"/>
</dbReference>
<dbReference type="Proteomes" id="UP001497516">
    <property type="component" value="Chromosome 7"/>
</dbReference>
<accession>A0AAV2FRM8</accession>
<dbReference type="AlphaFoldDB" id="A0AAV2FRM8"/>
<reference evidence="2 3" key="1">
    <citation type="submission" date="2024-04" db="EMBL/GenBank/DDBJ databases">
        <authorList>
            <person name="Fracassetti M."/>
        </authorList>
    </citation>
    <scope>NUCLEOTIDE SEQUENCE [LARGE SCALE GENOMIC DNA]</scope>
</reference>
<feature type="region of interest" description="Disordered" evidence="1">
    <location>
        <begin position="1"/>
        <end position="20"/>
    </location>
</feature>
<name>A0AAV2FRM8_9ROSI</name>
<sequence>MQSNQGPTGELVGSGQDEAEPKKVGLILVNLNPTGQSTWSTMAGGGGSSRTRRVVPSFRDSPIGWASPQKLGVLEVRAAGFTWEDMVELWWPERKSGAQTRGTLLYQSTHRKS</sequence>
<gene>
    <name evidence="2" type="ORF">LTRI10_LOCUS41070</name>
</gene>